<gene>
    <name evidence="2" type="ORF">CARN6_1776</name>
</gene>
<organism evidence="2">
    <name type="scientific">mine drainage metagenome</name>
    <dbReference type="NCBI Taxonomy" id="410659"/>
    <lineage>
        <taxon>unclassified sequences</taxon>
        <taxon>metagenomes</taxon>
        <taxon>ecological metagenomes</taxon>
    </lineage>
</organism>
<dbReference type="InterPro" id="IPR019405">
    <property type="entry name" value="Lactonase_7-beta_prop"/>
</dbReference>
<proteinExistence type="inferred from homology"/>
<dbReference type="InterPro" id="IPR050282">
    <property type="entry name" value="Cycloisomerase_2"/>
</dbReference>
<dbReference type="Gene3D" id="2.130.10.10">
    <property type="entry name" value="YVTN repeat-like/Quinoprotein amine dehydrogenase"/>
    <property type="match status" value="2"/>
</dbReference>
<comment type="caution">
    <text evidence="2">The sequence shown here is derived from an EMBL/GenBank/DDBJ whole genome shotgun (WGS) entry which is preliminary data.</text>
</comment>
<protein>
    <recommendedName>
        <fullName evidence="3">6-phosphogluconolactonase</fullName>
    </recommendedName>
</protein>
<dbReference type="EMBL" id="CABQ01000204">
    <property type="protein sequence ID" value="CBI08322.1"/>
    <property type="molecule type" value="Genomic_DNA"/>
</dbReference>
<dbReference type="SUPFAM" id="SSF75011">
    <property type="entry name" value="3-carboxy-cis,cis-mucoante lactonizing enzyme"/>
    <property type="match status" value="1"/>
</dbReference>
<dbReference type="InterPro" id="IPR015943">
    <property type="entry name" value="WD40/YVTN_repeat-like_dom_sf"/>
</dbReference>
<evidence type="ECO:0000256" key="1">
    <source>
        <dbReference type="ARBA" id="ARBA00005564"/>
    </source>
</evidence>
<dbReference type="Pfam" id="PF10282">
    <property type="entry name" value="Lactonase"/>
    <property type="match status" value="1"/>
</dbReference>
<dbReference type="GO" id="GO:0017057">
    <property type="term" value="F:6-phosphogluconolactonase activity"/>
    <property type="evidence" value="ECO:0007669"/>
    <property type="project" value="TreeGrafter"/>
</dbReference>
<dbReference type="PANTHER" id="PTHR30344">
    <property type="entry name" value="6-PHOSPHOGLUCONOLACTONASE-RELATED"/>
    <property type="match status" value="1"/>
</dbReference>
<evidence type="ECO:0000313" key="2">
    <source>
        <dbReference type="EMBL" id="CBI08322.1"/>
    </source>
</evidence>
<dbReference type="AlphaFoldDB" id="E6QM51"/>
<dbReference type="PROSITE" id="PS51257">
    <property type="entry name" value="PROKAR_LIPOPROTEIN"/>
    <property type="match status" value="1"/>
</dbReference>
<comment type="similarity">
    <text evidence="1">Belongs to the cycloisomerase 2 family.</text>
</comment>
<reference evidence="2" key="1">
    <citation type="submission" date="2009-10" db="EMBL/GenBank/DDBJ databases">
        <title>Diversity of trophic interactions inside an arsenic-rich microbial ecosystem.</title>
        <authorList>
            <person name="Bertin P.N."/>
            <person name="Heinrich-Salmeron A."/>
            <person name="Pelletier E."/>
            <person name="Goulhen-Chollet F."/>
            <person name="Arsene-Ploetze F."/>
            <person name="Gallien S."/>
            <person name="Calteau A."/>
            <person name="Vallenet D."/>
            <person name="Casiot C."/>
            <person name="Chane-Woon-Ming B."/>
            <person name="Giloteaux L."/>
            <person name="Barakat M."/>
            <person name="Bonnefoy V."/>
            <person name="Bruneel O."/>
            <person name="Chandler M."/>
            <person name="Cleiss J."/>
            <person name="Duran R."/>
            <person name="Elbaz-Poulichet F."/>
            <person name="Fonknechten N."/>
            <person name="Lauga B."/>
            <person name="Mornico D."/>
            <person name="Ortet P."/>
            <person name="Schaeffer C."/>
            <person name="Siguier P."/>
            <person name="Alexander Thil Smith A."/>
            <person name="Van Dorsselaer A."/>
            <person name="Weissenbach J."/>
            <person name="Medigue C."/>
            <person name="Le Paslier D."/>
        </authorList>
    </citation>
    <scope>NUCLEOTIDE SEQUENCE</scope>
</reference>
<evidence type="ECO:0008006" key="3">
    <source>
        <dbReference type="Google" id="ProtNLM"/>
    </source>
</evidence>
<sequence>MKFGKIAQVALIGTVALATATLFTACTQYLDTLTVDFLYVAANQQVPGQIQVYEVNSESGVLRPIPTSPFPSGGRNPIAEAVSPNHLNFYVVNEDDNDIVQMGIGIDGKLYPQSTVNTAGSFPVGMAMNSAATYLYTVDTYQPIPSCASTNPCPGDLAVYPVNSAGAPGTPLANNSTSPNYWPLQLTPTDKTTVLTPTAVNVLQNGKYVYATAYNPNTFQGYLFAFSVSSSGALVQLNNGLPISSGDFPSAMTSDPTSSYLYVADNKLNQITTYSVQSGLPVQVATIPSGSLPSALALDTFGNLYVTNAGDSTMKMYSVSTSGNLTQMATYTTGTYPVAVLPDPHALGFVYTVNFLGNNLTGFQISKTTGALVDTQNSPYSSLVQPTAIIGVPHNGSVK</sequence>
<dbReference type="PANTHER" id="PTHR30344:SF1">
    <property type="entry name" value="6-PHOSPHOGLUCONOLACTONASE"/>
    <property type="match status" value="1"/>
</dbReference>
<name>E6QM51_9ZZZZ</name>
<accession>E6QM51</accession>